<protein>
    <submittedName>
        <fullName evidence="1">Uncharacterized protein</fullName>
    </submittedName>
</protein>
<proteinExistence type="predicted"/>
<name>A0A645DUT3_9ZZZZ</name>
<evidence type="ECO:0000313" key="1">
    <source>
        <dbReference type="EMBL" id="MPM93274.1"/>
    </source>
</evidence>
<gene>
    <name evidence="1" type="ORF">SDC9_140410</name>
</gene>
<sequence length="48" mass="5674">MGILKEHLATTNMNQVKADVEDFVINRQELAIWSNEYFLQISDMIQFE</sequence>
<reference evidence="1" key="1">
    <citation type="submission" date="2019-08" db="EMBL/GenBank/DDBJ databases">
        <authorList>
            <person name="Kucharzyk K."/>
            <person name="Murdoch R.W."/>
            <person name="Higgins S."/>
            <person name="Loffler F."/>
        </authorList>
    </citation>
    <scope>NUCLEOTIDE SEQUENCE</scope>
</reference>
<comment type="caution">
    <text evidence="1">The sequence shown here is derived from an EMBL/GenBank/DDBJ whole genome shotgun (WGS) entry which is preliminary data.</text>
</comment>
<dbReference type="EMBL" id="VSSQ01040106">
    <property type="protein sequence ID" value="MPM93274.1"/>
    <property type="molecule type" value="Genomic_DNA"/>
</dbReference>
<accession>A0A645DUT3</accession>
<dbReference type="AlphaFoldDB" id="A0A645DUT3"/>
<organism evidence="1">
    <name type="scientific">bioreactor metagenome</name>
    <dbReference type="NCBI Taxonomy" id="1076179"/>
    <lineage>
        <taxon>unclassified sequences</taxon>
        <taxon>metagenomes</taxon>
        <taxon>ecological metagenomes</taxon>
    </lineage>
</organism>